<feature type="compositionally biased region" description="Polar residues" evidence="1">
    <location>
        <begin position="127"/>
        <end position="138"/>
    </location>
</feature>
<gene>
    <name evidence="2" type="ORF">Daus18300_000068</name>
</gene>
<evidence type="ECO:0000313" key="2">
    <source>
        <dbReference type="EMBL" id="KAL1883960.1"/>
    </source>
</evidence>
<feature type="region of interest" description="Disordered" evidence="1">
    <location>
        <begin position="91"/>
        <end position="114"/>
    </location>
</feature>
<protein>
    <submittedName>
        <fullName evidence="2">Uncharacterized protein</fullName>
    </submittedName>
</protein>
<name>A0ABR3Y6N0_9PEZI</name>
<accession>A0ABR3Y6N0</accession>
<reference evidence="2 3" key="1">
    <citation type="journal article" date="2024" name="IMA Fungus">
        <title>IMA Genome - F19 : A genome assembly and annotation guide to empower mycologists, including annotated draft genome sequences of Ceratocystis pirilliformis, Diaporthe australafricana, Fusarium ophioides, Paecilomyces lecythidis, and Sporothrix stenoceras.</title>
        <authorList>
            <person name="Aylward J."/>
            <person name="Wilson A.M."/>
            <person name="Visagie C.M."/>
            <person name="Spraker J."/>
            <person name="Barnes I."/>
            <person name="Buitendag C."/>
            <person name="Ceriani C."/>
            <person name="Del Mar Angel L."/>
            <person name="du Plessis D."/>
            <person name="Fuchs T."/>
            <person name="Gasser K."/>
            <person name="Kramer D."/>
            <person name="Li W."/>
            <person name="Munsamy K."/>
            <person name="Piso A."/>
            <person name="Price J.L."/>
            <person name="Sonnekus B."/>
            <person name="Thomas C."/>
            <person name="van der Nest A."/>
            <person name="van Dijk A."/>
            <person name="van Heerden A."/>
            <person name="van Vuuren N."/>
            <person name="Yilmaz N."/>
            <person name="Duong T.A."/>
            <person name="van der Merwe N.A."/>
            <person name="Wingfield M.J."/>
            <person name="Wingfield B.D."/>
        </authorList>
    </citation>
    <scope>NUCLEOTIDE SEQUENCE [LARGE SCALE GENOMIC DNA]</scope>
    <source>
        <strain evidence="2 3">CMW 18300</strain>
    </source>
</reference>
<feature type="compositionally biased region" description="Low complexity" evidence="1">
    <location>
        <begin position="98"/>
        <end position="114"/>
    </location>
</feature>
<feature type="region of interest" description="Disordered" evidence="1">
    <location>
        <begin position="119"/>
        <end position="138"/>
    </location>
</feature>
<proteinExistence type="predicted"/>
<sequence>MCVFVYTIARCQHKQFQNVSECPSARGDPDVDRKSLTLDEPAFLFDTSRSKTQNPDYYRSNFPCRKLKAMRPVPTLCARCDRQAQLAARLGPVGGVGSSNASGSGSGSSAGSSVGLVASGGGGSLSDVTNDSGASTPRSFWKLAHPVELV</sequence>
<keyword evidence="3" id="KW-1185">Reference proteome</keyword>
<dbReference type="Proteomes" id="UP001583177">
    <property type="component" value="Unassembled WGS sequence"/>
</dbReference>
<comment type="caution">
    <text evidence="2">The sequence shown here is derived from an EMBL/GenBank/DDBJ whole genome shotgun (WGS) entry which is preliminary data.</text>
</comment>
<evidence type="ECO:0000256" key="1">
    <source>
        <dbReference type="SAM" id="MobiDB-lite"/>
    </source>
</evidence>
<dbReference type="EMBL" id="JAWRVE010000001">
    <property type="protein sequence ID" value="KAL1883960.1"/>
    <property type="molecule type" value="Genomic_DNA"/>
</dbReference>
<evidence type="ECO:0000313" key="3">
    <source>
        <dbReference type="Proteomes" id="UP001583177"/>
    </source>
</evidence>
<organism evidence="2 3">
    <name type="scientific">Diaporthe australafricana</name>
    <dbReference type="NCBI Taxonomy" id="127596"/>
    <lineage>
        <taxon>Eukaryota</taxon>
        <taxon>Fungi</taxon>
        <taxon>Dikarya</taxon>
        <taxon>Ascomycota</taxon>
        <taxon>Pezizomycotina</taxon>
        <taxon>Sordariomycetes</taxon>
        <taxon>Sordariomycetidae</taxon>
        <taxon>Diaporthales</taxon>
        <taxon>Diaporthaceae</taxon>
        <taxon>Diaporthe</taxon>
    </lineage>
</organism>